<dbReference type="Gene3D" id="3.30.9.10">
    <property type="entry name" value="D-Amino Acid Oxidase, subunit A, domain 2"/>
    <property type="match status" value="1"/>
</dbReference>
<dbReference type="Proteomes" id="UP000265631">
    <property type="component" value="Unassembled WGS sequence"/>
</dbReference>
<gene>
    <name evidence="5" type="ORF">FIE12Z_7850</name>
</gene>
<reference evidence="5 6" key="1">
    <citation type="journal article" date="2018" name="PLoS Pathog.">
        <title>Evolution of structural diversity of trichothecenes, a family of toxins produced by plant pathogenic and entomopathogenic fungi.</title>
        <authorList>
            <person name="Proctor R.H."/>
            <person name="McCormick S.P."/>
            <person name="Kim H.S."/>
            <person name="Cardoza R.E."/>
            <person name="Stanley A.M."/>
            <person name="Lindo L."/>
            <person name="Kelly A."/>
            <person name="Brown D.W."/>
            <person name="Lee T."/>
            <person name="Vaughan M.M."/>
            <person name="Alexander N.J."/>
            <person name="Busman M."/>
            <person name="Gutierrez S."/>
        </authorList>
    </citation>
    <scope>NUCLEOTIDE SEQUENCE [LARGE SCALE GENOMIC DNA]</scope>
    <source>
        <strain evidence="5 6">NRRL 13405</strain>
    </source>
</reference>
<dbReference type="PANTHER" id="PTHR46865:SF8">
    <property type="entry name" value="POSSIBLE OXIDOREDUCTASE"/>
    <property type="match status" value="1"/>
</dbReference>
<protein>
    <submittedName>
        <fullName evidence="5">FAD binding domain-containing protein</fullName>
    </submittedName>
</protein>
<dbReference type="SUPFAM" id="SSF51905">
    <property type="entry name" value="FAD/NAD(P)-binding domain"/>
    <property type="match status" value="1"/>
</dbReference>
<dbReference type="GO" id="GO:0071949">
    <property type="term" value="F:FAD binding"/>
    <property type="evidence" value="ECO:0007669"/>
    <property type="project" value="InterPro"/>
</dbReference>
<keyword evidence="1" id="KW-0285">Flavoprotein</keyword>
<feature type="domain" description="FAD-binding" evidence="4">
    <location>
        <begin position="6"/>
        <end position="166"/>
    </location>
</feature>
<sequence length="411" mass="45599">MDRKPKALIIGAGIAGVSAAWWLNKAGWTTLILERAPTIRSGGYVMSLSGRCLEKIKAMGLYEDLKAISYDVDRNVLHDNKSRELTSFNYEDVHGRTESRAVCRGDLAALLAGALHESATIQFNGTLDAVVEIEDGQKIRATLRSGDVIEADLLIGADGIRSPVRKMFWKGEDCLEDLGLCYATYGLEQTEPLRASYVSFNSLGHLDILYRLQDDRLAALHIWRDYGSALQDRALGFGLLRKVIPGPPRIAQVIDRAEWSGPSPIIDSLTLAKLQRWPKGQGARMALILAEVLGKELMATEDITQAFVNHEKKLRPPIERLQDRRSASYHSADTLTCWQASGSDYDDAAEQAHYNAVLQRKPPEQEATEVCLVTLTQIDFPDLNPTHKELLTSEPNGYDTVTRLTPPPMFA</sequence>
<evidence type="ECO:0000256" key="2">
    <source>
        <dbReference type="ARBA" id="ARBA00022827"/>
    </source>
</evidence>
<dbReference type="InterPro" id="IPR036188">
    <property type="entry name" value="FAD/NAD-bd_sf"/>
</dbReference>
<keyword evidence="3" id="KW-0560">Oxidoreductase</keyword>
<keyword evidence="6" id="KW-1185">Reference proteome</keyword>
<comment type="caution">
    <text evidence="5">The sequence shown here is derived from an EMBL/GenBank/DDBJ whole genome shotgun (WGS) entry which is preliminary data.</text>
</comment>
<evidence type="ECO:0000256" key="3">
    <source>
        <dbReference type="ARBA" id="ARBA00023002"/>
    </source>
</evidence>
<organism evidence="5 6">
    <name type="scientific">Fusarium flagelliforme</name>
    <dbReference type="NCBI Taxonomy" id="2675880"/>
    <lineage>
        <taxon>Eukaryota</taxon>
        <taxon>Fungi</taxon>
        <taxon>Dikarya</taxon>
        <taxon>Ascomycota</taxon>
        <taxon>Pezizomycotina</taxon>
        <taxon>Sordariomycetes</taxon>
        <taxon>Hypocreomycetidae</taxon>
        <taxon>Hypocreales</taxon>
        <taxon>Nectriaceae</taxon>
        <taxon>Fusarium</taxon>
        <taxon>Fusarium incarnatum-equiseti species complex</taxon>
    </lineage>
</organism>
<dbReference type="PRINTS" id="PR00420">
    <property type="entry name" value="RNGMNOXGNASE"/>
</dbReference>
<dbReference type="GO" id="GO:0016491">
    <property type="term" value="F:oxidoreductase activity"/>
    <property type="evidence" value="ECO:0007669"/>
    <property type="project" value="UniProtKB-KW"/>
</dbReference>
<dbReference type="AlphaFoldDB" id="A0A395MJR8"/>
<evidence type="ECO:0000256" key="1">
    <source>
        <dbReference type="ARBA" id="ARBA00022630"/>
    </source>
</evidence>
<evidence type="ECO:0000313" key="6">
    <source>
        <dbReference type="Proteomes" id="UP000265631"/>
    </source>
</evidence>
<dbReference type="InterPro" id="IPR051704">
    <property type="entry name" value="FAD_aromatic-hydroxylase"/>
</dbReference>
<dbReference type="PANTHER" id="PTHR46865">
    <property type="entry name" value="OXIDOREDUCTASE-RELATED"/>
    <property type="match status" value="1"/>
</dbReference>
<evidence type="ECO:0000313" key="5">
    <source>
        <dbReference type="EMBL" id="RFN47905.1"/>
    </source>
</evidence>
<dbReference type="Pfam" id="PF01494">
    <property type="entry name" value="FAD_binding_3"/>
    <property type="match status" value="1"/>
</dbReference>
<evidence type="ECO:0000259" key="4">
    <source>
        <dbReference type="Pfam" id="PF01494"/>
    </source>
</evidence>
<accession>A0A395MJR8</accession>
<dbReference type="Gene3D" id="3.50.50.60">
    <property type="entry name" value="FAD/NAD(P)-binding domain"/>
    <property type="match status" value="2"/>
</dbReference>
<dbReference type="InterPro" id="IPR002938">
    <property type="entry name" value="FAD-bd"/>
</dbReference>
<dbReference type="EMBL" id="PXXK01000225">
    <property type="protein sequence ID" value="RFN47905.1"/>
    <property type="molecule type" value="Genomic_DNA"/>
</dbReference>
<proteinExistence type="predicted"/>
<name>A0A395MJR8_9HYPO</name>
<keyword evidence="2" id="KW-0274">FAD</keyword>
<dbReference type="STRING" id="2594813.A0A395MJR8"/>